<sequence length="172" mass="17885">MTATLATRTSTMAAAGVITAALMVPVVAAAPYAPAVPPLPTMPTVTLDVDLAAWSDLPIIGQLFDTPDGLSGLFPGLDLLLSETGISNTLRGLPFGLGDFWGSLLVGVGAQPYLDFVSAFPLIGPLLETITETIIALPITGPVIEDFLADLPVSDWETMLEGLPLIGGFFDF</sequence>
<organism evidence="1 2">
    <name type="scientific">Mycolicibacter arupensis</name>
    <dbReference type="NCBI Taxonomy" id="342002"/>
    <lineage>
        <taxon>Bacteria</taxon>
        <taxon>Bacillati</taxon>
        <taxon>Actinomycetota</taxon>
        <taxon>Actinomycetes</taxon>
        <taxon>Mycobacteriales</taxon>
        <taxon>Mycobacteriaceae</taxon>
        <taxon>Mycolicibacter</taxon>
    </lineage>
</organism>
<evidence type="ECO:0000313" key="1">
    <source>
        <dbReference type="EMBL" id="TXI55644.1"/>
    </source>
</evidence>
<reference evidence="1 2" key="1">
    <citation type="submission" date="2018-09" db="EMBL/GenBank/DDBJ databases">
        <title>Metagenome Assembled Genomes from an Advanced Water Purification Facility.</title>
        <authorList>
            <person name="Stamps B.W."/>
            <person name="Spear J.R."/>
        </authorList>
    </citation>
    <scope>NUCLEOTIDE SEQUENCE [LARGE SCALE GENOMIC DNA]</scope>
    <source>
        <strain evidence="1">Bin_29_2</strain>
    </source>
</reference>
<protein>
    <submittedName>
        <fullName evidence="1">Uncharacterized protein</fullName>
    </submittedName>
</protein>
<evidence type="ECO:0000313" key="2">
    <source>
        <dbReference type="Proteomes" id="UP000321797"/>
    </source>
</evidence>
<comment type="caution">
    <text evidence="1">The sequence shown here is derived from an EMBL/GenBank/DDBJ whole genome shotgun (WGS) entry which is preliminary data.</text>
</comment>
<gene>
    <name evidence="1" type="ORF">E6Q54_12210</name>
</gene>
<dbReference type="Proteomes" id="UP000321797">
    <property type="component" value="Unassembled WGS sequence"/>
</dbReference>
<accession>A0A5C7Y362</accession>
<proteinExistence type="predicted"/>
<dbReference type="EMBL" id="SSGD01000065">
    <property type="protein sequence ID" value="TXI55644.1"/>
    <property type="molecule type" value="Genomic_DNA"/>
</dbReference>
<dbReference type="RefSeq" id="WP_276760958.1">
    <property type="nucleotide sequence ID" value="NZ_SSGD01000065.1"/>
</dbReference>
<dbReference type="AlphaFoldDB" id="A0A5C7Y362"/>
<name>A0A5C7Y362_9MYCO</name>